<keyword evidence="2" id="KW-1185">Reference proteome</keyword>
<accession>A0ABT6VA93</accession>
<evidence type="ECO:0000313" key="1">
    <source>
        <dbReference type="EMBL" id="MDI5894821.1"/>
    </source>
</evidence>
<comment type="caution">
    <text evidence="1">The sequence shown here is derived from an EMBL/GenBank/DDBJ whole genome shotgun (WGS) entry which is preliminary data.</text>
</comment>
<evidence type="ECO:0008006" key="3">
    <source>
        <dbReference type="Google" id="ProtNLM"/>
    </source>
</evidence>
<dbReference type="InterPro" id="IPR046904">
    <property type="entry name" value="ABC-3C_MC2"/>
</dbReference>
<dbReference type="EMBL" id="JASCRZ010000003">
    <property type="protein sequence ID" value="MDI5894821.1"/>
    <property type="molecule type" value="Genomic_DNA"/>
</dbReference>
<dbReference type="Proteomes" id="UP001243403">
    <property type="component" value="Unassembled WGS sequence"/>
</dbReference>
<proteinExistence type="predicted"/>
<protein>
    <recommendedName>
        <fullName evidence="3">Antitoxin SocA-like Panacea domain-containing protein</fullName>
    </recommendedName>
</protein>
<name>A0ABT6VA93_9FLAO</name>
<gene>
    <name evidence="1" type="ORF">QLS65_07935</name>
</gene>
<organism evidence="1 2">
    <name type="scientific">Flavobacterium algoritolerans</name>
    <dbReference type="NCBI Taxonomy" id="3041254"/>
    <lineage>
        <taxon>Bacteria</taxon>
        <taxon>Pseudomonadati</taxon>
        <taxon>Bacteroidota</taxon>
        <taxon>Flavobacteriia</taxon>
        <taxon>Flavobacteriales</taxon>
        <taxon>Flavobacteriaceae</taxon>
        <taxon>Flavobacterium</taxon>
    </lineage>
</organism>
<sequence>MDKEMNPFEERNTTVFNSPLEVGLRVLYILNELYPKGCDLQRLVYYDYILVHSSDVPNGPKSIHPCIPHRTSEILIKRELVKKGLTLMNSKQLIKSIFDKTGILYSSTELTNPFLEYNNSEYANKLKSVSNWLVNKFEAYSDEKLSLFIKNNMDVWGGEFSKESLLRGKINEQ</sequence>
<dbReference type="RefSeq" id="WP_282716532.1">
    <property type="nucleotide sequence ID" value="NZ_JASCRZ010000003.1"/>
</dbReference>
<dbReference type="Pfam" id="PF20288">
    <property type="entry name" value="MC2"/>
    <property type="match status" value="1"/>
</dbReference>
<reference evidence="1 2" key="1">
    <citation type="submission" date="2023-04" db="EMBL/GenBank/DDBJ databases">
        <title>Two novel species of Flavobacterium.</title>
        <authorList>
            <person name="Liu Q."/>
            <person name="Xin Y.-H."/>
        </authorList>
    </citation>
    <scope>NUCLEOTIDE SEQUENCE [LARGE SCALE GENOMIC DNA]</scope>
    <source>
        <strain evidence="1 2">LB1P51</strain>
    </source>
</reference>
<evidence type="ECO:0000313" key="2">
    <source>
        <dbReference type="Proteomes" id="UP001243403"/>
    </source>
</evidence>